<sequence>MWVFYVPSFQFDIKGATESGGRQDRSRSSGPNLANTAMVAQSITVDQRIMPSTS</sequence>
<dbReference type="AlphaFoldDB" id="A0A9D4EC82"/>
<comment type="caution">
    <text evidence="1">The sequence shown here is derived from an EMBL/GenBank/DDBJ whole genome shotgun (WGS) entry which is preliminary data.</text>
</comment>
<proteinExistence type="predicted"/>
<name>A0A9D4EC82_DREPO</name>
<organism evidence="1 2">
    <name type="scientific">Dreissena polymorpha</name>
    <name type="common">Zebra mussel</name>
    <name type="synonym">Mytilus polymorpha</name>
    <dbReference type="NCBI Taxonomy" id="45954"/>
    <lineage>
        <taxon>Eukaryota</taxon>
        <taxon>Metazoa</taxon>
        <taxon>Spiralia</taxon>
        <taxon>Lophotrochozoa</taxon>
        <taxon>Mollusca</taxon>
        <taxon>Bivalvia</taxon>
        <taxon>Autobranchia</taxon>
        <taxon>Heteroconchia</taxon>
        <taxon>Euheterodonta</taxon>
        <taxon>Imparidentia</taxon>
        <taxon>Neoheterodontei</taxon>
        <taxon>Myida</taxon>
        <taxon>Dreissenoidea</taxon>
        <taxon>Dreissenidae</taxon>
        <taxon>Dreissena</taxon>
    </lineage>
</organism>
<protein>
    <submittedName>
        <fullName evidence="1">Uncharacterized protein</fullName>
    </submittedName>
</protein>
<gene>
    <name evidence="1" type="ORF">DPMN_178498</name>
</gene>
<keyword evidence="2" id="KW-1185">Reference proteome</keyword>
<dbReference type="EMBL" id="JAIWYP010000009">
    <property type="protein sequence ID" value="KAH3777061.1"/>
    <property type="molecule type" value="Genomic_DNA"/>
</dbReference>
<evidence type="ECO:0000313" key="2">
    <source>
        <dbReference type="Proteomes" id="UP000828390"/>
    </source>
</evidence>
<evidence type="ECO:0000313" key="1">
    <source>
        <dbReference type="EMBL" id="KAH3777061.1"/>
    </source>
</evidence>
<reference evidence="1" key="1">
    <citation type="journal article" date="2019" name="bioRxiv">
        <title>The Genome of the Zebra Mussel, Dreissena polymorpha: A Resource for Invasive Species Research.</title>
        <authorList>
            <person name="McCartney M.A."/>
            <person name="Auch B."/>
            <person name="Kono T."/>
            <person name="Mallez S."/>
            <person name="Zhang Y."/>
            <person name="Obille A."/>
            <person name="Becker A."/>
            <person name="Abrahante J.E."/>
            <person name="Garbe J."/>
            <person name="Badalamenti J.P."/>
            <person name="Herman A."/>
            <person name="Mangelson H."/>
            <person name="Liachko I."/>
            <person name="Sullivan S."/>
            <person name="Sone E.D."/>
            <person name="Koren S."/>
            <person name="Silverstein K.A.T."/>
            <person name="Beckman K.B."/>
            <person name="Gohl D.M."/>
        </authorList>
    </citation>
    <scope>NUCLEOTIDE SEQUENCE</scope>
    <source>
        <strain evidence="1">Duluth1</strain>
        <tissue evidence="1">Whole animal</tissue>
    </source>
</reference>
<dbReference type="Proteomes" id="UP000828390">
    <property type="component" value="Unassembled WGS sequence"/>
</dbReference>
<accession>A0A9D4EC82</accession>
<reference evidence="1" key="2">
    <citation type="submission" date="2020-11" db="EMBL/GenBank/DDBJ databases">
        <authorList>
            <person name="McCartney M.A."/>
            <person name="Auch B."/>
            <person name="Kono T."/>
            <person name="Mallez S."/>
            <person name="Becker A."/>
            <person name="Gohl D.M."/>
            <person name="Silverstein K.A.T."/>
            <person name="Koren S."/>
            <person name="Bechman K.B."/>
            <person name="Herman A."/>
            <person name="Abrahante J.E."/>
            <person name="Garbe J."/>
        </authorList>
    </citation>
    <scope>NUCLEOTIDE SEQUENCE</scope>
    <source>
        <strain evidence="1">Duluth1</strain>
        <tissue evidence="1">Whole animal</tissue>
    </source>
</reference>